<dbReference type="SUPFAM" id="SSF49899">
    <property type="entry name" value="Concanavalin A-like lectins/glucanases"/>
    <property type="match status" value="1"/>
</dbReference>
<feature type="chain" id="PRO_5036759431" description="WxL domain-containing protein" evidence="1">
    <location>
        <begin position="27"/>
        <end position="733"/>
    </location>
</feature>
<gene>
    <name evidence="2" type="ORF">K8U88_06280</name>
</gene>
<dbReference type="EMBL" id="DYXN01000094">
    <property type="protein sequence ID" value="HJE87178.1"/>
    <property type="molecule type" value="Genomic_DNA"/>
</dbReference>
<dbReference type="InterPro" id="IPR013320">
    <property type="entry name" value="ConA-like_dom_sf"/>
</dbReference>
<evidence type="ECO:0000313" key="2">
    <source>
        <dbReference type="EMBL" id="HJE87178.1"/>
    </source>
</evidence>
<accession>A0A921F111</accession>
<sequence length="733" mass="75036">MKRIGWLAVGVAALLLGLSGTQTGYASDQLDLTTGLKTVPQGLPLDKYFQAGSSNNNKANVVAGQNADSPNTQVVELTTGGSQVGSIWSLPDFKFNLNEKQVASMWLNFGSKGYDSSYAPQVVPGDGMALVLQNANNPMAATPNFGTNSPYGETLGVWGVANLGTTDTSAVAGTAIQNSWALEFDSYLNQATELANAKSAASFDADTTGGKLTAPHLAANYPGQASTYTPVTKTEGGIDIFGHNVGGTTGTYIQMVHKGVIQGSNFKFLSDGAWHHLTLSYTPKSGSASAKMTYTFNDKNPTTGASQPGQTSSMDVDPSIIDPDNTGKATWGFTGATGIYSEANMVAFEQIPNLVNATATADLTANGKSVSDGGTIKANSPVALTYNASYNSGTADWQGIQAELKLPDHLTITKGTVSYANGDTTTLGAADLAAINQGNGVGLKDLSKANSTAKISLTGTAASVTSSTAVPATVSEFKGSNAIVQATSPSFTITPSTLHLATDQTAISADGTTAVPVTGTVTDSASAVTNSNLTIHGTLNDAKLDDTALSSSDAAGKFSVSVPADKLQPGANVLDLTAEDKTTGALSNIGEVIITVGELKFQSVSGTAQYQAQLTGTSHLVARDSSSDLNIVIQDTRASGNNWQLTAAATPLTAADGDQLAGRLVYVNGTAQTTLGAAAVPVMTHTDGASTTTDVTGDWAANQGLLLDLDGDAHQSTATYSSQITWALINSVG</sequence>
<comment type="caution">
    <text evidence="2">The sequence shown here is derived from an EMBL/GenBank/DDBJ whole genome shotgun (WGS) entry which is preliminary data.</text>
</comment>
<dbReference type="Proteomes" id="UP000721920">
    <property type="component" value="Unassembled WGS sequence"/>
</dbReference>
<feature type="signal peptide" evidence="1">
    <location>
        <begin position="1"/>
        <end position="26"/>
    </location>
</feature>
<protein>
    <recommendedName>
        <fullName evidence="4">WxL domain-containing protein</fullName>
    </recommendedName>
</protein>
<dbReference type="AlphaFoldDB" id="A0A921F111"/>
<evidence type="ECO:0000313" key="3">
    <source>
        <dbReference type="Proteomes" id="UP000721920"/>
    </source>
</evidence>
<keyword evidence="1" id="KW-0732">Signal</keyword>
<dbReference type="Gene3D" id="2.60.120.200">
    <property type="match status" value="1"/>
</dbReference>
<proteinExistence type="predicted"/>
<name>A0A921F111_9LACO</name>
<evidence type="ECO:0000256" key="1">
    <source>
        <dbReference type="SAM" id="SignalP"/>
    </source>
</evidence>
<organism evidence="2 3">
    <name type="scientific">Levilactobacillus hammesii</name>
    <dbReference type="NCBI Taxonomy" id="267633"/>
    <lineage>
        <taxon>Bacteria</taxon>
        <taxon>Bacillati</taxon>
        <taxon>Bacillota</taxon>
        <taxon>Bacilli</taxon>
        <taxon>Lactobacillales</taxon>
        <taxon>Lactobacillaceae</taxon>
        <taxon>Levilactobacillus</taxon>
    </lineage>
</organism>
<reference evidence="2" key="1">
    <citation type="journal article" date="2021" name="PeerJ">
        <title>Extensive microbial diversity within the chicken gut microbiome revealed by metagenomics and culture.</title>
        <authorList>
            <person name="Gilroy R."/>
            <person name="Ravi A."/>
            <person name="Getino M."/>
            <person name="Pursley I."/>
            <person name="Horton D.L."/>
            <person name="Alikhan N.F."/>
            <person name="Baker D."/>
            <person name="Gharbi K."/>
            <person name="Hall N."/>
            <person name="Watson M."/>
            <person name="Adriaenssens E.M."/>
            <person name="Foster-Nyarko E."/>
            <person name="Jarju S."/>
            <person name="Secka A."/>
            <person name="Antonio M."/>
            <person name="Oren A."/>
            <person name="Chaudhuri R.R."/>
            <person name="La Ragione R."/>
            <person name="Hildebrand F."/>
            <person name="Pallen M.J."/>
        </authorList>
    </citation>
    <scope>NUCLEOTIDE SEQUENCE</scope>
    <source>
        <strain evidence="2">CHK173-2145</strain>
    </source>
</reference>
<reference evidence="2" key="2">
    <citation type="submission" date="2021-09" db="EMBL/GenBank/DDBJ databases">
        <authorList>
            <person name="Gilroy R."/>
        </authorList>
    </citation>
    <scope>NUCLEOTIDE SEQUENCE</scope>
    <source>
        <strain evidence="2">CHK173-2145</strain>
    </source>
</reference>
<evidence type="ECO:0008006" key="4">
    <source>
        <dbReference type="Google" id="ProtNLM"/>
    </source>
</evidence>